<accession>A0ABV0SCY9</accession>
<gene>
    <name evidence="2" type="ORF">XENOCAPTIV_002889</name>
</gene>
<feature type="compositionally biased region" description="Acidic residues" evidence="1">
    <location>
        <begin position="1"/>
        <end position="10"/>
    </location>
</feature>
<sequence>MSDFESDDLESPQGLLSGPCPLPPVPPRRNSRLDSSRPSPSSQLRASGISPGSDPDTSQLVELLPRGSPSEPPSPFTFSGKRPRKTANPPVKRRRGCPASSPAPAASLPGPSSMSVVPLPEPPVPQASSSKPGIPASFIASMDSLQ</sequence>
<proteinExistence type="predicted"/>
<evidence type="ECO:0000313" key="2">
    <source>
        <dbReference type="EMBL" id="MEQ2218415.1"/>
    </source>
</evidence>
<protein>
    <submittedName>
        <fullName evidence="2">Uncharacterized protein</fullName>
    </submittedName>
</protein>
<evidence type="ECO:0000256" key="1">
    <source>
        <dbReference type="SAM" id="MobiDB-lite"/>
    </source>
</evidence>
<feature type="compositionally biased region" description="Basic residues" evidence="1">
    <location>
        <begin position="81"/>
        <end position="96"/>
    </location>
</feature>
<feature type="compositionally biased region" description="Low complexity" evidence="1">
    <location>
        <begin position="98"/>
        <end position="113"/>
    </location>
</feature>
<keyword evidence="3" id="KW-1185">Reference proteome</keyword>
<feature type="region of interest" description="Disordered" evidence="1">
    <location>
        <begin position="1"/>
        <end position="146"/>
    </location>
</feature>
<reference evidence="2 3" key="1">
    <citation type="submission" date="2021-06" db="EMBL/GenBank/DDBJ databases">
        <authorList>
            <person name="Palmer J.M."/>
        </authorList>
    </citation>
    <scope>NUCLEOTIDE SEQUENCE [LARGE SCALE GENOMIC DNA]</scope>
    <source>
        <strain evidence="2 3">XC_2019</strain>
        <tissue evidence="2">Muscle</tissue>
    </source>
</reference>
<organism evidence="2 3">
    <name type="scientific">Xenoophorus captivus</name>
    <dbReference type="NCBI Taxonomy" id="1517983"/>
    <lineage>
        <taxon>Eukaryota</taxon>
        <taxon>Metazoa</taxon>
        <taxon>Chordata</taxon>
        <taxon>Craniata</taxon>
        <taxon>Vertebrata</taxon>
        <taxon>Euteleostomi</taxon>
        <taxon>Actinopterygii</taxon>
        <taxon>Neopterygii</taxon>
        <taxon>Teleostei</taxon>
        <taxon>Neoteleostei</taxon>
        <taxon>Acanthomorphata</taxon>
        <taxon>Ovalentaria</taxon>
        <taxon>Atherinomorphae</taxon>
        <taxon>Cyprinodontiformes</taxon>
        <taxon>Goodeidae</taxon>
        <taxon>Xenoophorus</taxon>
    </lineage>
</organism>
<dbReference type="Proteomes" id="UP001434883">
    <property type="component" value="Unassembled WGS sequence"/>
</dbReference>
<evidence type="ECO:0000313" key="3">
    <source>
        <dbReference type="Proteomes" id="UP001434883"/>
    </source>
</evidence>
<name>A0ABV0SCY9_9TELE</name>
<comment type="caution">
    <text evidence="2">The sequence shown here is derived from an EMBL/GenBank/DDBJ whole genome shotgun (WGS) entry which is preliminary data.</text>
</comment>
<dbReference type="EMBL" id="JAHRIN010076916">
    <property type="protein sequence ID" value="MEQ2218415.1"/>
    <property type="molecule type" value="Genomic_DNA"/>
</dbReference>